<dbReference type="InterPro" id="IPR028662">
    <property type="entry name" value="SNX8/Mvp1"/>
</dbReference>
<evidence type="ECO:0000256" key="6">
    <source>
        <dbReference type="ARBA" id="ARBA00022490"/>
    </source>
</evidence>
<dbReference type="PROSITE" id="PS50031">
    <property type="entry name" value="EH"/>
    <property type="match status" value="1"/>
</dbReference>
<dbReference type="Gene3D" id="1.10.238.10">
    <property type="entry name" value="EF-hand"/>
    <property type="match status" value="1"/>
</dbReference>
<evidence type="ECO:0000256" key="7">
    <source>
        <dbReference type="ARBA" id="ARBA00022927"/>
    </source>
</evidence>
<dbReference type="GO" id="GO:0005829">
    <property type="term" value="C:cytosol"/>
    <property type="evidence" value="ECO:0007669"/>
    <property type="project" value="GOC"/>
</dbReference>
<proteinExistence type="inferred from homology"/>
<evidence type="ECO:0000256" key="2">
    <source>
        <dbReference type="ARBA" id="ARBA00004496"/>
    </source>
</evidence>
<keyword evidence="7" id="KW-0653">Protein transport</keyword>
<evidence type="ECO:0000259" key="10">
    <source>
        <dbReference type="PROSITE" id="PS50195"/>
    </source>
</evidence>
<dbReference type="GO" id="GO:0032266">
    <property type="term" value="F:phosphatidylinositol-3-phosphate binding"/>
    <property type="evidence" value="ECO:0007669"/>
    <property type="project" value="TreeGrafter"/>
</dbReference>
<dbReference type="GO" id="GO:0042147">
    <property type="term" value="P:retrograde transport, endosome to Golgi"/>
    <property type="evidence" value="ECO:0007669"/>
    <property type="project" value="InterPro"/>
</dbReference>
<evidence type="ECO:0000256" key="4">
    <source>
        <dbReference type="ARBA" id="ARBA00014268"/>
    </source>
</evidence>
<dbReference type="Pfam" id="PF00787">
    <property type="entry name" value="PX"/>
    <property type="match status" value="1"/>
</dbReference>
<keyword evidence="5" id="KW-0813">Transport</keyword>
<dbReference type="PANTHER" id="PTHR47554">
    <property type="entry name" value="SORTING NEXIN MVP1"/>
    <property type="match status" value="1"/>
</dbReference>
<feature type="domain" description="EH" evidence="9">
    <location>
        <begin position="71"/>
        <end position="163"/>
    </location>
</feature>
<comment type="subcellular location">
    <subcellularLocation>
        <location evidence="2">Cytoplasm</location>
    </subcellularLocation>
    <subcellularLocation>
        <location evidence="1">Membrane</location>
        <topology evidence="1">Peripheral membrane protein</topology>
        <orientation evidence="1">Cytoplasmic side</orientation>
    </subcellularLocation>
</comment>
<gene>
    <name evidence="11" type="ORF">D9756_002371</name>
</gene>
<dbReference type="SUPFAM" id="SSF64268">
    <property type="entry name" value="PX domain"/>
    <property type="match status" value="1"/>
</dbReference>
<keyword evidence="12" id="KW-1185">Reference proteome</keyword>
<feature type="domain" description="PX" evidence="10">
    <location>
        <begin position="237"/>
        <end position="343"/>
    </location>
</feature>
<dbReference type="PANTHER" id="PTHR47554:SF1">
    <property type="entry name" value="SORTING NEXIN MVP1"/>
    <property type="match status" value="1"/>
</dbReference>
<evidence type="ECO:0000256" key="3">
    <source>
        <dbReference type="ARBA" id="ARBA00010883"/>
    </source>
</evidence>
<protein>
    <recommendedName>
        <fullName evidence="4">Sorting nexin MVP1</fullName>
    </recommendedName>
</protein>
<evidence type="ECO:0000313" key="12">
    <source>
        <dbReference type="Proteomes" id="UP000559027"/>
    </source>
</evidence>
<dbReference type="GO" id="GO:0016020">
    <property type="term" value="C:membrane"/>
    <property type="evidence" value="ECO:0007669"/>
    <property type="project" value="UniProtKB-SubCell"/>
</dbReference>
<dbReference type="Proteomes" id="UP000559027">
    <property type="component" value="Unassembled WGS sequence"/>
</dbReference>
<evidence type="ECO:0000259" key="9">
    <source>
        <dbReference type="PROSITE" id="PS50031"/>
    </source>
</evidence>
<dbReference type="InterPro" id="IPR000261">
    <property type="entry name" value="EH_dom"/>
</dbReference>
<dbReference type="InterPro" id="IPR001683">
    <property type="entry name" value="PX_dom"/>
</dbReference>
<evidence type="ECO:0000256" key="5">
    <source>
        <dbReference type="ARBA" id="ARBA00022448"/>
    </source>
</evidence>
<evidence type="ECO:0000256" key="8">
    <source>
        <dbReference type="ARBA" id="ARBA00023136"/>
    </source>
</evidence>
<keyword evidence="8" id="KW-0472">Membrane</keyword>
<dbReference type="GO" id="GO:0006623">
    <property type="term" value="P:protein targeting to vacuole"/>
    <property type="evidence" value="ECO:0007669"/>
    <property type="project" value="TreeGrafter"/>
</dbReference>
<name>A0A8H5GD76_9AGAR</name>
<dbReference type="GO" id="GO:0005768">
    <property type="term" value="C:endosome"/>
    <property type="evidence" value="ECO:0007669"/>
    <property type="project" value="TreeGrafter"/>
</dbReference>
<dbReference type="SUPFAM" id="SSF47473">
    <property type="entry name" value="EF-hand"/>
    <property type="match status" value="1"/>
</dbReference>
<dbReference type="OrthoDB" id="10064318at2759"/>
<evidence type="ECO:0000256" key="1">
    <source>
        <dbReference type="ARBA" id="ARBA00004287"/>
    </source>
</evidence>
<comment type="caution">
    <text evidence="11">The sequence shown here is derived from an EMBL/GenBank/DDBJ whole genome shotgun (WGS) entry which is preliminary data.</text>
</comment>
<dbReference type="EMBL" id="JAACJO010000002">
    <property type="protein sequence ID" value="KAF5362560.1"/>
    <property type="molecule type" value="Genomic_DNA"/>
</dbReference>
<dbReference type="Pfam" id="PF19566">
    <property type="entry name" value="Snx8_BAR_dom"/>
    <property type="match status" value="1"/>
</dbReference>
<dbReference type="AlphaFoldDB" id="A0A8H5GD76"/>
<evidence type="ECO:0000313" key="11">
    <source>
        <dbReference type="EMBL" id="KAF5362560.1"/>
    </source>
</evidence>
<dbReference type="InterPro" id="IPR036871">
    <property type="entry name" value="PX_dom_sf"/>
</dbReference>
<reference evidence="11 12" key="1">
    <citation type="journal article" date="2020" name="ISME J.">
        <title>Uncovering the hidden diversity of litter-decomposition mechanisms in mushroom-forming fungi.</title>
        <authorList>
            <person name="Floudas D."/>
            <person name="Bentzer J."/>
            <person name="Ahren D."/>
            <person name="Johansson T."/>
            <person name="Persson P."/>
            <person name="Tunlid A."/>
        </authorList>
    </citation>
    <scope>NUCLEOTIDE SEQUENCE [LARGE SCALE GENOMIC DNA]</scope>
    <source>
        <strain evidence="11 12">CBS 146.42</strain>
    </source>
</reference>
<dbReference type="InterPro" id="IPR045734">
    <property type="entry name" value="Snx8_BAR_dom"/>
</dbReference>
<dbReference type="PROSITE" id="PS50195">
    <property type="entry name" value="PX"/>
    <property type="match status" value="1"/>
</dbReference>
<dbReference type="InterPro" id="IPR011992">
    <property type="entry name" value="EF-hand-dom_pair"/>
</dbReference>
<dbReference type="Gene3D" id="3.30.1520.10">
    <property type="entry name" value="Phox-like domain"/>
    <property type="match status" value="1"/>
</dbReference>
<accession>A0A8H5GD76</accession>
<sequence>MFNAPRPGQRYIATSTNGLGGSFVDENPLASSVYDDGLDPWSSAPSPVPTPIPNASSSSVTFSSVIADATVPAIYHRAFGAVDSTGLGETSVNSLSRVLATSNLPASTIDRIVNLVSSRPRVSKLEFFVALALVALAQTGKDTSIEQVAALASQNALPEPTLDLDRIQVSNSTFSAVPPYRQNSVDPWGAAARFNFPPPNPSTVLGVGSSGPLTPGIINGPPSALSGTGLPPEWWKRQESVRMSILGQQGFILNRYTVYEIITESGVTVTRRYSEFVYLWEVLTRRYPFRLFPALPPKRIGPDEHFLEQRRRGLQRALNFVINHPVLKEDGVLGVFLTVPSFEVWRKQTSVSLDEESLSKKVDRVEEMSIPSDFEEKITVIRTRLGPLIEQWQRICILAERIMKRHEAAAVRTPKAFRRSYLPTHFAFPNLSPVSTTSSLPGSSSSNLSASLNQSILGLRIPTVEEQGDLSRLTNTLRAVIEVNEHCWRGDECDLSNGVRQGLDRLATHTQRHSDLSDARTRALLDTTLESLKAQRDLYIATRDLLIRHDRLSVDQVERLKKRVDATSVKLDGVRAAAKEGWQDEADKLAAVIEKDQGTIAAQMSRRVFIRVCLWNELRIILHNRENTLITQAVKTFAREEQEHAENVLRNWTSLGEAVENMPYE</sequence>
<comment type="similarity">
    <text evidence="3">Belongs to the sorting nexin family.</text>
</comment>
<dbReference type="CDD" id="cd07597">
    <property type="entry name" value="BAR_SNX8"/>
    <property type="match status" value="1"/>
</dbReference>
<keyword evidence="6" id="KW-0963">Cytoplasm</keyword>
<organism evidence="11 12">
    <name type="scientific">Leucocoprinus leucothites</name>
    <dbReference type="NCBI Taxonomy" id="201217"/>
    <lineage>
        <taxon>Eukaryota</taxon>
        <taxon>Fungi</taxon>
        <taxon>Dikarya</taxon>
        <taxon>Basidiomycota</taxon>
        <taxon>Agaricomycotina</taxon>
        <taxon>Agaricomycetes</taxon>
        <taxon>Agaricomycetidae</taxon>
        <taxon>Agaricales</taxon>
        <taxon>Agaricineae</taxon>
        <taxon>Agaricaceae</taxon>
        <taxon>Leucocoprinus</taxon>
    </lineage>
</organism>
<dbReference type="SMART" id="SM00312">
    <property type="entry name" value="PX"/>
    <property type="match status" value="1"/>
</dbReference>